<keyword evidence="8 10" id="KW-1133">Transmembrane helix</keyword>
<evidence type="ECO:0000256" key="9">
    <source>
        <dbReference type="ARBA" id="ARBA00023136"/>
    </source>
</evidence>
<dbReference type="AlphaFoldDB" id="A0A4R1RLB9"/>
<dbReference type="Pfam" id="PF03748">
    <property type="entry name" value="FliL"/>
    <property type="match status" value="1"/>
</dbReference>
<dbReference type="Proteomes" id="UP000295008">
    <property type="component" value="Unassembled WGS sequence"/>
</dbReference>
<protein>
    <recommendedName>
        <fullName evidence="10">Flagellar protein FliL</fullName>
    </recommendedName>
</protein>
<organism evidence="11 12">
    <name type="scientific">Hydrogenispora ethanolica</name>
    <dbReference type="NCBI Taxonomy" id="1082276"/>
    <lineage>
        <taxon>Bacteria</taxon>
        <taxon>Bacillati</taxon>
        <taxon>Bacillota</taxon>
        <taxon>Hydrogenispora</taxon>
    </lineage>
</organism>
<comment type="subcellular location">
    <subcellularLocation>
        <location evidence="2">Cell membrane</location>
        <topology evidence="2">Single-pass membrane protein</topology>
    </subcellularLocation>
</comment>
<dbReference type="GO" id="GO:0006935">
    <property type="term" value="P:chemotaxis"/>
    <property type="evidence" value="ECO:0007669"/>
    <property type="project" value="UniProtKB-KW"/>
</dbReference>
<evidence type="ECO:0000256" key="7">
    <source>
        <dbReference type="ARBA" id="ARBA00022779"/>
    </source>
</evidence>
<evidence type="ECO:0000256" key="10">
    <source>
        <dbReference type="RuleBase" id="RU364125"/>
    </source>
</evidence>
<dbReference type="PANTHER" id="PTHR35091:SF2">
    <property type="entry name" value="FLAGELLAR PROTEIN FLIL"/>
    <property type="match status" value="1"/>
</dbReference>
<keyword evidence="11" id="KW-0966">Cell projection</keyword>
<dbReference type="InterPro" id="IPR005503">
    <property type="entry name" value="FliL"/>
</dbReference>
<keyword evidence="5 10" id="KW-0145">Chemotaxis</keyword>
<dbReference type="GO" id="GO:0005886">
    <property type="term" value="C:plasma membrane"/>
    <property type="evidence" value="ECO:0007669"/>
    <property type="project" value="UniProtKB-SubCell"/>
</dbReference>
<keyword evidence="6 10" id="KW-0812">Transmembrane</keyword>
<evidence type="ECO:0000256" key="8">
    <source>
        <dbReference type="ARBA" id="ARBA00022989"/>
    </source>
</evidence>
<dbReference type="GO" id="GO:0009425">
    <property type="term" value="C:bacterial-type flagellum basal body"/>
    <property type="evidence" value="ECO:0007669"/>
    <property type="project" value="InterPro"/>
</dbReference>
<evidence type="ECO:0000256" key="6">
    <source>
        <dbReference type="ARBA" id="ARBA00022692"/>
    </source>
</evidence>
<accession>A0A4R1RLB9</accession>
<dbReference type="GO" id="GO:0071978">
    <property type="term" value="P:bacterial-type flagellum-dependent swarming motility"/>
    <property type="evidence" value="ECO:0007669"/>
    <property type="project" value="TreeGrafter"/>
</dbReference>
<dbReference type="RefSeq" id="WP_132014789.1">
    <property type="nucleotide sequence ID" value="NZ_SLUN01000015.1"/>
</dbReference>
<evidence type="ECO:0000313" key="11">
    <source>
        <dbReference type="EMBL" id="TCL66552.1"/>
    </source>
</evidence>
<keyword evidence="9 10" id="KW-0472">Membrane</keyword>
<keyword evidence="11" id="KW-0969">Cilium</keyword>
<dbReference type="PANTHER" id="PTHR35091">
    <property type="entry name" value="FLAGELLAR PROTEIN FLIL"/>
    <property type="match status" value="1"/>
</dbReference>
<reference evidence="11 12" key="1">
    <citation type="submission" date="2019-03" db="EMBL/GenBank/DDBJ databases">
        <title>Genomic Encyclopedia of Type Strains, Phase IV (KMG-IV): sequencing the most valuable type-strain genomes for metagenomic binning, comparative biology and taxonomic classification.</title>
        <authorList>
            <person name="Goeker M."/>
        </authorList>
    </citation>
    <scope>NUCLEOTIDE SEQUENCE [LARGE SCALE GENOMIC DNA]</scope>
    <source>
        <strain evidence="11 12">LX-B</strain>
    </source>
</reference>
<comment type="similarity">
    <text evidence="3 10">Belongs to the FliL family.</text>
</comment>
<feature type="transmembrane region" description="Helical" evidence="10">
    <location>
        <begin position="12"/>
        <end position="34"/>
    </location>
</feature>
<evidence type="ECO:0000256" key="2">
    <source>
        <dbReference type="ARBA" id="ARBA00004162"/>
    </source>
</evidence>
<gene>
    <name evidence="11" type="ORF">EDC14_101595</name>
</gene>
<comment type="function">
    <text evidence="1 10">Controls the rotational direction of flagella during chemotaxis.</text>
</comment>
<sequence>MANNEPKSNNILIIGLFSFLITVVIAGTFIFITFRQVDNHGNQQTSTVTAEEIGPLVPLGSEIIVNIPADDGSDHYLKVNITLEVKSTKENEEKAKEEVTKRIPQFRDLIISILSTKTKEKIGEKEGKDSLRSEIIASINRYLIAGKVNNLFFEDFVVQ</sequence>
<dbReference type="EMBL" id="SLUN01000015">
    <property type="protein sequence ID" value="TCL66552.1"/>
    <property type="molecule type" value="Genomic_DNA"/>
</dbReference>
<evidence type="ECO:0000256" key="5">
    <source>
        <dbReference type="ARBA" id="ARBA00022500"/>
    </source>
</evidence>
<evidence type="ECO:0000256" key="3">
    <source>
        <dbReference type="ARBA" id="ARBA00008281"/>
    </source>
</evidence>
<evidence type="ECO:0000313" key="12">
    <source>
        <dbReference type="Proteomes" id="UP000295008"/>
    </source>
</evidence>
<keyword evidence="7 10" id="KW-0283">Flagellar rotation</keyword>
<keyword evidence="4 10" id="KW-1003">Cell membrane</keyword>
<evidence type="ECO:0000256" key="4">
    <source>
        <dbReference type="ARBA" id="ARBA00022475"/>
    </source>
</evidence>
<comment type="caution">
    <text evidence="11">The sequence shown here is derived from an EMBL/GenBank/DDBJ whole genome shotgun (WGS) entry which is preliminary data.</text>
</comment>
<keyword evidence="12" id="KW-1185">Reference proteome</keyword>
<dbReference type="OrthoDB" id="166089at2"/>
<evidence type="ECO:0000256" key="1">
    <source>
        <dbReference type="ARBA" id="ARBA00002254"/>
    </source>
</evidence>
<name>A0A4R1RLB9_HYDET</name>
<keyword evidence="11" id="KW-0282">Flagellum</keyword>
<proteinExistence type="inferred from homology"/>